<evidence type="ECO:0000256" key="6">
    <source>
        <dbReference type="ARBA" id="ARBA00035132"/>
    </source>
</evidence>
<keyword evidence="5" id="KW-0687">Ribonucleoprotein</keyword>
<comment type="subcellular location">
    <subcellularLocation>
        <location evidence="1">Mitochondrion</location>
    </subcellularLocation>
</comment>
<evidence type="ECO:0000256" key="7">
    <source>
        <dbReference type="SAM" id="MobiDB-lite"/>
    </source>
</evidence>
<dbReference type="PANTHER" id="PTHR13362:SF2">
    <property type="entry name" value="SMALL RIBOSOMAL SUBUNIT PROTEIN MS33"/>
    <property type="match status" value="1"/>
</dbReference>
<reference evidence="9" key="1">
    <citation type="submission" date="2025-08" db="UniProtKB">
        <authorList>
            <consortium name="RefSeq"/>
        </authorList>
    </citation>
    <scope>IDENTIFICATION</scope>
</reference>
<evidence type="ECO:0000256" key="5">
    <source>
        <dbReference type="ARBA" id="ARBA00023274"/>
    </source>
</evidence>
<dbReference type="KEGG" id="csol:105362267"/>
<evidence type="ECO:0000256" key="2">
    <source>
        <dbReference type="ARBA" id="ARBA00008970"/>
    </source>
</evidence>
<keyword evidence="3 9" id="KW-0689">Ribosomal protein</keyword>
<evidence type="ECO:0000256" key="3">
    <source>
        <dbReference type="ARBA" id="ARBA00022980"/>
    </source>
</evidence>
<dbReference type="GeneID" id="105362267"/>
<gene>
    <name evidence="9" type="primary">LOC105362267</name>
</gene>
<proteinExistence type="inferred from homology"/>
<dbReference type="InterPro" id="IPR013219">
    <property type="entry name" value="Ribosomal_mS33"/>
</dbReference>
<evidence type="ECO:0000256" key="4">
    <source>
        <dbReference type="ARBA" id="ARBA00023128"/>
    </source>
</evidence>
<dbReference type="PANTHER" id="PTHR13362">
    <property type="entry name" value="MITOCHONDRIAL RIBOSOMAL PROTEIN S33"/>
    <property type="match status" value="1"/>
</dbReference>
<dbReference type="Proteomes" id="UP000695007">
    <property type="component" value="Unplaced"/>
</dbReference>
<evidence type="ECO:0000256" key="1">
    <source>
        <dbReference type="ARBA" id="ARBA00004173"/>
    </source>
</evidence>
<comment type="similarity">
    <text evidence="2">Belongs to the mitochondrion-specific ribosomal protein mS33 family.</text>
</comment>
<accession>A0AAJ6YH48</accession>
<dbReference type="CTD" id="51650"/>
<keyword evidence="4" id="KW-0496">Mitochondrion</keyword>
<protein>
    <recommendedName>
        <fullName evidence="6">Small ribosomal subunit protein mS33</fullName>
    </recommendedName>
</protein>
<dbReference type="RefSeq" id="XP_011497967.1">
    <property type="nucleotide sequence ID" value="XM_011499665.1"/>
</dbReference>
<sequence>MSKYVQLININSRYAKRMKYLSNKIFGEVARTTDKKSMKVVKLFEEKPISKRSEIVDYYPRLKQTHDLFEIVRLYGLYRDEHEDFKEEFEKMRISKGKDSKSRKAKKESVTVLK</sequence>
<dbReference type="GO" id="GO:0005739">
    <property type="term" value="C:mitochondrion"/>
    <property type="evidence" value="ECO:0007669"/>
    <property type="project" value="UniProtKB-SubCell"/>
</dbReference>
<evidence type="ECO:0000313" key="9">
    <source>
        <dbReference type="RefSeq" id="XP_011497967.1"/>
    </source>
</evidence>
<feature type="region of interest" description="Disordered" evidence="7">
    <location>
        <begin position="94"/>
        <end position="114"/>
    </location>
</feature>
<keyword evidence="8" id="KW-1185">Reference proteome</keyword>
<dbReference type="AlphaFoldDB" id="A0AAJ6YH48"/>
<dbReference type="GO" id="GO:1990904">
    <property type="term" value="C:ribonucleoprotein complex"/>
    <property type="evidence" value="ECO:0007669"/>
    <property type="project" value="UniProtKB-KW"/>
</dbReference>
<dbReference type="Pfam" id="PF08293">
    <property type="entry name" value="MRP-S33"/>
    <property type="match status" value="1"/>
</dbReference>
<name>A0AAJ6YH48_9HYME</name>
<dbReference type="GO" id="GO:0005840">
    <property type="term" value="C:ribosome"/>
    <property type="evidence" value="ECO:0007669"/>
    <property type="project" value="UniProtKB-KW"/>
</dbReference>
<evidence type="ECO:0000313" key="8">
    <source>
        <dbReference type="Proteomes" id="UP000695007"/>
    </source>
</evidence>
<organism evidence="8 9">
    <name type="scientific">Ceratosolen solmsi marchali</name>
    <dbReference type="NCBI Taxonomy" id="326594"/>
    <lineage>
        <taxon>Eukaryota</taxon>
        <taxon>Metazoa</taxon>
        <taxon>Ecdysozoa</taxon>
        <taxon>Arthropoda</taxon>
        <taxon>Hexapoda</taxon>
        <taxon>Insecta</taxon>
        <taxon>Pterygota</taxon>
        <taxon>Neoptera</taxon>
        <taxon>Endopterygota</taxon>
        <taxon>Hymenoptera</taxon>
        <taxon>Apocrita</taxon>
        <taxon>Proctotrupomorpha</taxon>
        <taxon>Chalcidoidea</taxon>
        <taxon>Agaonidae</taxon>
        <taxon>Agaoninae</taxon>
        <taxon>Ceratosolen</taxon>
    </lineage>
</organism>